<dbReference type="Proteomes" id="UP001500506">
    <property type="component" value="Unassembled WGS sequence"/>
</dbReference>
<gene>
    <name evidence="1" type="ORF">GCM10009747_11640</name>
</gene>
<evidence type="ECO:0000313" key="2">
    <source>
        <dbReference type="Proteomes" id="UP001500506"/>
    </source>
</evidence>
<dbReference type="EMBL" id="BAAANH010000002">
    <property type="protein sequence ID" value="GAA1755217.1"/>
    <property type="molecule type" value="Genomic_DNA"/>
</dbReference>
<accession>A0ABN2KG70</accession>
<proteinExistence type="predicted"/>
<reference evidence="1 2" key="1">
    <citation type="journal article" date="2019" name="Int. J. Syst. Evol. Microbiol.">
        <title>The Global Catalogue of Microorganisms (GCM) 10K type strain sequencing project: providing services to taxonomists for standard genome sequencing and annotation.</title>
        <authorList>
            <consortium name="The Broad Institute Genomics Platform"/>
            <consortium name="The Broad Institute Genome Sequencing Center for Infectious Disease"/>
            <person name="Wu L."/>
            <person name="Ma J."/>
        </authorList>
    </citation>
    <scope>NUCLEOTIDE SEQUENCE [LARGE SCALE GENOMIC DNA]</scope>
    <source>
        <strain evidence="1 2">JCM 14319</strain>
    </source>
</reference>
<dbReference type="RefSeq" id="WP_232497196.1">
    <property type="nucleotide sequence ID" value="NZ_BAAANH010000002.1"/>
</dbReference>
<comment type="caution">
    <text evidence="1">The sequence shown here is derived from an EMBL/GenBank/DDBJ whole genome shotgun (WGS) entry which is preliminary data.</text>
</comment>
<name>A0ABN2KG70_9MICO</name>
<organism evidence="1 2">
    <name type="scientific">Agromyces humatus</name>
    <dbReference type="NCBI Taxonomy" id="279573"/>
    <lineage>
        <taxon>Bacteria</taxon>
        <taxon>Bacillati</taxon>
        <taxon>Actinomycetota</taxon>
        <taxon>Actinomycetes</taxon>
        <taxon>Micrococcales</taxon>
        <taxon>Microbacteriaceae</taxon>
        <taxon>Agromyces</taxon>
    </lineage>
</organism>
<keyword evidence="2" id="KW-1185">Reference proteome</keyword>
<protein>
    <recommendedName>
        <fullName evidence="3">Nucleotidyltransferase</fullName>
    </recommendedName>
</protein>
<evidence type="ECO:0000313" key="1">
    <source>
        <dbReference type="EMBL" id="GAA1755217.1"/>
    </source>
</evidence>
<sequence length="91" mass="10193">MLLAQPAPVAVWLDDADRPVRLVYEGARYTTIDIPTPLPGDVDWPTGITHPPARRSTRGWRLTARSTVTGEALVFDLRHTGAEWQVEQVYP</sequence>
<evidence type="ECO:0008006" key="3">
    <source>
        <dbReference type="Google" id="ProtNLM"/>
    </source>
</evidence>